<gene>
    <name evidence="2" type="ORF">PXEA_LOCUS32146</name>
</gene>
<feature type="region of interest" description="Disordered" evidence="1">
    <location>
        <begin position="1"/>
        <end position="24"/>
    </location>
</feature>
<comment type="caution">
    <text evidence="2">The sequence shown here is derived from an EMBL/GenBank/DDBJ whole genome shotgun (WGS) entry which is preliminary data.</text>
</comment>
<sequence>MVFREAGSPAHSRSSRPREAPTAQVPALREVFQPVVESKQTSSSEFDMRFSGKYYLVMSYRLKAVDVSRRGGSRSSEWLLPVLSGLGLWVYQSHAASRDVQEPEAREAWGDRSIG</sequence>
<protein>
    <submittedName>
        <fullName evidence="2">Uncharacterized protein</fullName>
    </submittedName>
</protein>
<dbReference type="AlphaFoldDB" id="A0A448XKF3"/>
<evidence type="ECO:0000313" key="2">
    <source>
        <dbReference type="EMBL" id="VEL38706.1"/>
    </source>
</evidence>
<organism evidence="2 3">
    <name type="scientific">Protopolystoma xenopodis</name>
    <dbReference type="NCBI Taxonomy" id="117903"/>
    <lineage>
        <taxon>Eukaryota</taxon>
        <taxon>Metazoa</taxon>
        <taxon>Spiralia</taxon>
        <taxon>Lophotrochozoa</taxon>
        <taxon>Platyhelminthes</taxon>
        <taxon>Monogenea</taxon>
        <taxon>Polyopisthocotylea</taxon>
        <taxon>Polystomatidea</taxon>
        <taxon>Polystomatidae</taxon>
        <taxon>Protopolystoma</taxon>
    </lineage>
</organism>
<dbReference type="EMBL" id="CAAALY010258709">
    <property type="protein sequence ID" value="VEL38706.1"/>
    <property type="molecule type" value="Genomic_DNA"/>
</dbReference>
<reference evidence="2" key="1">
    <citation type="submission" date="2018-11" db="EMBL/GenBank/DDBJ databases">
        <authorList>
            <consortium name="Pathogen Informatics"/>
        </authorList>
    </citation>
    <scope>NUCLEOTIDE SEQUENCE</scope>
</reference>
<proteinExistence type="predicted"/>
<evidence type="ECO:0000256" key="1">
    <source>
        <dbReference type="SAM" id="MobiDB-lite"/>
    </source>
</evidence>
<name>A0A448XKF3_9PLAT</name>
<accession>A0A448XKF3</accession>
<dbReference type="Proteomes" id="UP000784294">
    <property type="component" value="Unassembled WGS sequence"/>
</dbReference>
<keyword evidence="3" id="KW-1185">Reference proteome</keyword>
<evidence type="ECO:0000313" key="3">
    <source>
        <dbReference type="Proteomes" id="UP000784294"/>
    </source>
</evidence>